<protein>
    <submittedName>
        <fullName evidence="9">ABC transporter permease</fullName>
    </submittedName>
</protein>
<dbReference type="InterPro" id="IPR025966">
    <property type="entry name" value="OppC_N"/>
</dbReference>
<dbReference type="InterPro" id="IPR050366">
    <property type="entry name" value="BP-dependent_transpt_permease"/>
</dbReference>
<dbReference type="GO" id="GO:0055085">
    <property type="term" value="P:transmembrane transport"/>
    <property type="evidence" value="ECO:0007669"/>
    <property type="project" value="InterPro"/>
</dbReference>
<evidence type="ECO:0000313" key="10">
    <source>
        <dbReference type="Proteomes" id="UP000588491"/>
    </source>
</evidence>
<dbReference type="EMBL" id="JABBPK010000001">
    <property type="protein sequence ID" value="NMO79467.1"/>
    <property type="molecule type" value="Genomic_DNA"/>
</dbReference>
<feature type="transmembrane region" description="Helical" evidence="7">
    <location>
        <begin position="97"/>
        <end position="121"/>
    </location>
</feature>
<gene>
    <name evidence="9" type="ORF">HHU08_21255</name>
</gene>
<dbReference type="RefSeq" id="WP_169189268.1">
    <property type="nucleotide sequence ID" value="NZ_JABBPK010000001.1"/>
</dbReference>
<keyword evidence="10" id="KW-1185">Reference proteome</keyword>
<reference evidence="9 10" key="1">
    <citation type="submission" date="2020-04" db="EMBL/GenBank/DDBJ databases">
        <title>Bacillus sp. UniB3 isolated from commercial digestive syrup.</title>
        <authorList>
            <person name="Thorat V."/>
            <person name="Kirdat K."/>
            <person name="Tiwarekar B."/>
            <person name="Yadav A."/>
        </authorList>
    </citation>
    <scope>NUCLEOTIDE SEQUENCE [LARGE SCALE GENOMIC DNA]</scope>
    <source>
        <strain evidence="9 10">UniB3</strain>
    </source>
</reference>
<keyword evidence="3" id="KW-1003">Cell membrane</keyword>
<name>A0A7Y0KBM4_9BACI</name>
<comment type="caution">
    <text evidence="9">The sequence shown here is derived from an EMBL/GenBank/DDBJ whole genome shotgun (WGS) entry which is preliminary data.</text>
</comment>
<comment type="subcellular location">
    <subcellularLocation>
        <location evidence="1 7">Cell membrane</location>
        <topology evidence="1 7">Multi-pass membrane protein</topology>
    </subcellularLocation>
</comment>
<dbReference type="InterPro" id="IPR035906">
    <property type="entry name" value="MetI-like_sf"/>
</dbReference>
<dbReference type="PANTHER" id="PTHR43386">
    <property type="entry name" value="OLIGOPEPTIDE TRANSPORT SYSTEM PERMEASE PROTEIN APPC"/>
    <property type="match status" value="1"/>
</dbReference>
<feature type="transmembrane region" description="Helical" evidence="7">
    <location>
        <begin position="261"/>
        <end position="282"/>
    </location>
</feature>
<feature type="transmembrane region" description="Helical" evidence="7">
    <location>
        <begin position="34"/>
        <end position="56"/>
    </location>
</feature>
<evidence type="ECO:0000256" key="1">
    <source>
        <dbReference type="ARBA" id="ARBA00004651"/>
    </source>
</evidence>
<dbReference type="CDD" id="cd06261">
    <property type="entry name" value="TM_PBP2"/>
    <property type="match status" value="1"/>
</dbReference>
<evidence type="ECO:0000313" key="9">
    <source>
        <dbReference type="EMBL" id="NMO79467.1"/>
    </source>
</evidence>
<organism evidence="9 10">
    <name type="scientific">Niallia alba</name>
    <dbReference type="NCBI Taxonomy" id="2729105"/>
    <lineage>
        <taxon>Bacteria</taxon>
        <taxon>Bacillati</taxon>
        <taxon>Bacillota</taxon>
        <taxon>Bacilli</taxon>
        <taxon>Bacillales</taxon>
        <taxon>Bacillaceae</taxon>
        <taxon>Niallia</taxon>
    </lineage>
</organism>
<comment type="similarity">
    <text evidence="7">Belongs to the binding-protein-dependent transport system permease family.</text>
</comment>
<keyword evidence="5 7" id="KW-1133">Transmembrane helix</keyword>
<feature type="transmembrane region" description="Helical" evidence="7">
    <location>
        <begin position="133"/>
        <end position="154"/>
    </location>
</feature>
<keyword evidence="4 7" id="KW-0812">Transmembrane</keyword>
<evidence type="ECO:0000256" key="5">
    <source>
        <dbReference type="ARBA" id="ARBA00022989"/>
    </source>
</evidence>
<feature type="domain" description="ABC transmembrane type-1" evidence="8">
    <location>
        <begin position="95"/>
        <end position="283"/>
    </location>
</feature>
<dbReference type="Pfam" id="PF12911">
    <property type="entry name" value="OppC_N"/>
    <property type="match status" value="1"/>
</dbReference>
<evidence type="ECO:0000256" key="3">
    <source>
        <dbReference type="ARBA" id="ARBA00022475"/>
    </source>
</evidence>
<keyword evidence="6 7" id="KW-0472">Membrane</keyword>
<dbReference type="Gene3D" id="1.10.3720.10">
    <property type="entry name" value="MetI-like"/>
    <property type="match status" value="1"/>
</dbReference>
<dbReference type="AlphaFoldDB" id="A0A7Y0KBM4"/>
<dbReference type="SUPFAM" id="SSF161098">
    <property type="entry name" value="MetI-like"/>
    <property type="match status" value="1"/>
</dbReference>
<evidence type="ECO:0000256" key="7">
    <source>
        <dbReference type="RuleBase" id="RU363032"/>
    </source>
</evidence>
<dbReference type="GO" id="GO:0005886">
    <property type="term" value="C:plasma membrane"/>
    <property type="evidence" value="ECO:0007669"/>
    <property type="project" value="UniProtKB-SubCell"/>
</dbReference>
<evidence type="ECO:0000256" key="4">
    <source>
        <dbReference type="ARBA" id="ARBA00022692"/>
    </source>
</evidence>
<evidence type="ECO:0000256" key="6">
    <source>
        <dbReference type="ARBA" id="ARBA00023136"/>
    </source>
</evidence>
<dbReference type="PROSITE" id="PS50928">
    <property type="entry name" value="ABC_TM1"/>
    <property type="match status" value="1"/>
</dbReference>
<proteinExistence type="inferred from homology"/>
<dbReference type="PANTHER" id="PTHR43386:SF1">
    <property type="entry name" value="D,D-DIPEPTIDE TRANSPORT SYSTEM PERMEASE PROTEIN DDPC-RELATED"/>
    <property type="match status" value="1"/>
</dbReference>
<keyword evidence="2 7" id="KW-0813">Transport</keyword>
<dbReference type="Pfam" id="PF00528">
    <property type="entry name" value="BPD_transp_1"/>
    <property type="match status" value="1"/>
</dbReference>
<sequence length="301" mass="32594">MSVLERDLKFIESKNDLKKQQRLLLFHRIIGNKLIVTGGVILTLLTLIALIAPVVVPYGPYEMQVENRLKAPSVDHLLGTDNFGRDLLSRIAYGARVSLGIGAMVAFFACLIGLIIGLLASYFKTLDNILMRICDGLMAIPGVLLAIALVAALGPLKQNVVIALVIVFIPNVARIVRSTALVIREETYIEAIRAQGASTWRIIALHIAPNTISPLVVQASFIFADAIITEAALSFLGAGIPAPNPSWGNILYDGKIVIFNAWWMTVFPGILIILSVLGLNLLGDGLRDLLDPNISKGKKGR</sequence>
<evidence type="ECO:0000256" key="2">
    <source>
        <dbReference type="ARBA" id="ARBA00022448"/>
    </source>
</evidence>
<feature type="transmembrane region" description="Helical" evidence="7">
    <location>
        <begin position="160"/>
        <end position="176"/>
    </location>
</feature>
<evidence type="ECO:0000259" key="8">
    <source>
        <dbReference type="PROSITE" id="PS50928"/>
    </source>
</evidence>
<dbReference type="Proteomes" id="UP000588491">
    <property type="component" value="Unassembled WGS sequence"/>
</dbReference>
<accession>A0A7Y0KBM4</accession>
<dbReference type="InterPro" id="IPR000515">
    <property type="entry name" value="MetI-like"/>
</dbReference>